<evidence type="ECO:0000256" key="3">
    <source>
        <dbReference type="ARBA" id="ARBA00010883"/>
    </source>
</evidence>
<keyword evidence="9" id="KW-0472">Membrane</keyword>
<reference evidence="13 14" key="1">
    <citation type="submission" date="2016-04" db="EMBL/GenBank/DDBJ databases">
        <title>Evolutionary innovation and constraint leading to complex multicellularity in the Ascomycota.</title>
        <authorList>
            <person name="Cisse O."/>
            <person name="Nguyen A."/>
            <person name="Hewitt D.A."/>
            <person name="Jedd G."/>
            <person name="Stajich J.E."/>
        </authorList>
    </citation>
    <scope>NUCLEOTIDE SEQUENCE [LARGE SCALE GENOMIC DNA]</scope>
    <source>
        <strain evidence="13 14">DAH-3</strain>
    </source>
</reference>
<proteinExistence type="inferred from homology"/>
<dbReference type="GO" id="GO:0035091">
    <property type="term" value="F:phosphatidylinositol binding"/>
    <property type="evidence" value="ECO:0007669"/>
    <property type="project" value="InterPro"/>
</dbReference>
<evidence type="ECO:0000256" key="6">
    <source>
        <dbReference type="ARBA" id="ARBA00022753"/>
    </source>
</evidence>
<comment type="subcellular location">
    <subcellularLocation>
        <location evidence="2">Cytoplasm</location>
    </subcellularLocation>
    <subcellularLocation>
        <location evidence="1">Endosome membrane</location>
        <topology evidence="1">Peripheral membrane protein</topology>
    </subcellularLocation>
</comment>
<dbReference type="CDD" id="cd06863">
    <property type="entry name" value="PX_Atg24p"/>
    <property type="match status" value="1"/>
</dbReference>
<evidence type="ECO:0000256" key="10">
    <source>
        <dbReference type="ARBA" id="ARBA00040748"/>
    </source>
</evidence>
<dbReference type="OMA" id="LQKSGHY"/>
<evidence type="ECO:0000256" key="8">
    <source>
        <dbReference type="ARBA" id="ARBA00023121"/>
    </source>
</evidence>
<dbReference type="PANTHER" id="PTHR45949:SF2">
    <property type="entry name" value="SORTING NEXIN-4"/>
    <property type="match status" value="1"/>
</dbReference>
<dbReference type="GO" id="GO:0032456">
    <property type="term" value="P:endocytic recycling"/>
    <property type="evidence" value="ECO:0007669"/>
    <property type="project" value="TreeGrafter"/>
</dbReference>
<dbReference type="GO" id="GO:0034727">
    <property type="term" value="P:piecemeal microautophagy of the nucleus"/>
    <property type="evidence" value="ECO:0007669"/>
    <property type="project" value="TreeGrafter"/>
</dbReference>
<keyword evidence="4" id="KW-0813">Transport</keyword>
<evidence type="ECO:0000313" key="13">
    <source>
        <dbReference type="EMBL" id="OLL23423.1"/>
    </source>
</evidence>
<dbReference type="SUPFAM" id="SSF64268">
    <property type="entry name" value="PX domain"/>
    <property type="match status" value="1"/>
</dbReference>
<dbReference type="GO" id="GO:0010008">
    <property type="term" value="C:endosome membrane"/>
    <property type="evidence" value="ECO:0007669"/>
    <property type="project" value="UniProtKB-SubCell"/>
</dbReference>
<dbReference type="Gene3D" id="3.30.1520.10">
    <property type="entry name" value="Phox-like domain"/>
    <property type="match status" value="1"/>
</dbReference>
<feature type="domain" description="PX" evidence="12">
    <location>
        <begin position="37"/>
        <end position="158"/>
    </location>
</feature>
<dbReference type="Gene3D" id="1.20.1270.60">
    <property type="entry name" value="Arfaptin homology (AH) domain/BAR domain"/>
    <property type="match status" value="1"/>
</dbReference>
<dbReference type="OrthoDB" id="205639at2759"/>
<name>A0A1U7LLF5_NEOID</name>
<keyword evidence="5" id="KW-0963">Cytoplasm</keyword>
<evidence type="ECO:0000256" key="1">
    <source>
        <dbReference type="ARBA" id="ARBA00004481"/>
    </source>
</evidence>
<dbReference type="AlphaFoldDB" id="A0A1U7LLF5"/>
<comment type="similarity">
    <text evidence="3">Belongs to the sorting nexin family.</text>
</comment>
<dbReference type="InterPro" id="IPR027267">
    <property type="entry name" value="AH/BAR_dom_sf"/>
</dbReference>
<dbReference type="SUPFAM" id="SSF103657">
    <property type="entry name" value="BAR/IMD domain-like"/>
    <property type="match status" value="1"/>
</dbReference>
<organism evidence="13 14">
    <name type="scientific">Neolecta irregularis (strain DAH-3)</name>
    <dbReference type="NCBI Taxonomy" id="1198029"/>
    <lineage>
        <taxon>Eukaryota</taxon>
        <taxon>Fungi</taxon>
        <taxon>Dikarya</taxon>
        <taxon>Ascomycota</taxon>
        <taxon>Taphrinomycotina</taxon>
        <taxon>Neolectales</taxon>
        <taxon>Neolectaceae</taxon>
        <taxon>Neolecta</taxon>
    </lineage>
</organism>
<accession>A0A1U7LLF5</accession>
<dbReference type="EMBL" id="LXFE01001636">
    <property type="protein sequence ID" value="OLL23423.1"/>
    <property type="molecule type" value="Genomic_DNA"/>
</dbReference>
<evidence type="ECO:0000256" key="4">
    <source>
        <dbReference type="ARBA" id="ARBA00022448"/>
    </source>
</evidence>
<gene>
    <name evidence="13" type="ORF">NEOLI_004564</name>
</gene>
<dbReference type="GO" id="GO:0000422">
    <property type="term" value="P:autophagy of mitochondrion"/>
    <property type="evidence" value="ECO:0007669"/>
    <property type="project" value="TreeGrafter"/>
</dbReference>
<dbReference type="STRING" id="1198029.A0A1U7LLF5"/>
<sequence length="440" mass="50367">MNDNDFASISWDREDIVTAPEDKQKPPRVIIRNSIEAEYTLTTKVSNPQKEADTTKDAYISYLSNNPQFKCSITRVRRRFTDFVYLHTCLVRDHPACAIPPLPDKHKMEYITGDRFGHEFTSRRCSSLNSFLVRLTLHPTIRRSKILLLFLESEDWHQYMRAGGVNSRNNSISPEGGVIDGFMVTIMNAFSRIHKQDKQFIDDKARADKLGEDSANVEKMILKIVKKQIDLATDYSDFGVQWAKLVPLEPGLASAITALCRSLEEMSKCTHELRDEIDTTYLTSLKDLSNYVVSLKTLLKQRDQKQLDFESLTEYLNKLVHERDGLANGVTAGGFLRGKVEDLRGVDHEAARKERLRKLELRVKELTVAVESSRMESEAFDEECVKEVAVFEKIKEREMKPALNVLTNGHVEYYKKVIDEWSGAIESLEKLLAENHESEG</sequence>
<evidence type="ECO:0000313" key="14">
    <source>
        <dbReference type="Proteomes" id="UP000186594"/>
    </source>
</evidence>
<evidence type="ECO:0000256" key="7">
    <source>
        <dbReference type="ARBA" id="ARBA00023006"/>
    </source>
</evidence>
<dbReference type="PROSITE" id="PS50195">
    <property type="entry name" value="PX"/>
    <property type="match status" value="1"/>
</dbReference>
<evidence type="ECO:0000256" key="2">
    <source>
        <dbReference type="ARBA" id="ARBA00004496"/>
    </source>
</evidence>
<dbReference type="SMART" id="SM00312">
    <property type="entry name" value="PX"/>
    <property type="match status" value="1"/>
</dbReference>
<dbReference type="GO" id="GO:0000407">
    <property type="term" value="C:phagophore assembly site"/>
    <property type="evidence" value="ECO:0007669"/>
    <property type="project" value="TreeGrafter"/>
</dbReference>
<dbReference type="GO" id="GO:0015031">
    <property type="term" value="P:protein transport"/>
    <property type="evidence" value="ECO:0007669"/>
    <property type="project" value="TreeGrafter"/>
</dbReference>
<dbReference type="GO" id="GO:0061709">
    <property type="term" value="P:reticulophagy"/>
    <property type="evidence" value="ECO:0007669"/>
    <property type="project" value="TreeGrafter"/>
</dbReference>
<keyword evidence="14" id="KW-1185">Reference proteome</keyword>
<protein>
    <recommendedName>
        <fullName evidence="10">Sorting nexin-4</fullName>
    </recommendedName>
    <alternativeName>
        <fullName evidence="11">Autophagy-related protein 24</fullName>
    </alternativeName>
</protein>
<comment type="caution">
    <text evidence="13">The sequence shown here is derived from an EMBL/GenBank/DDBJ whole genome shotgun (WGS) entry which is preliminary data.</text>
</comment>
<dbReference type="Pfam" id="PF00787">
    <property type="entry name" value="PX"/>
    <property type="match status" value="1"/>
</dbReference>
<dbReference type="Proteomes" id="UP000186594">
    <property type="component" value="Unassembled WGS sequence"/>
</dbReference>
<dbReference type="FunFam" id="1.20.1270.60:FF:000042">
    <property type="entry name" value="Vacuolar targeting protein Atg24"/>
    <property type="match status" value="1"/>
</dbReference>
<dbReference type="InterPro" id="IPR036871">
    <property type="entry name" value="PX_dom_sf"/>
</dbReference>
<evidence type="ECO:0000256" key="5">
    <source>
        <dbReference type="ARBA" id="ARBA00022490"/>
    </source>
</evidence>
<keyword evidence="6" id="KW-0967">Endosome</keyword>
<keyword evidence="7" id="KW-0072">Autophagy</keyword>
<dbReference type="PANTHER" id="PTHR45949">
    <property type="entry name" value="SORTING NEXIN-4"/>
    <property type="match status" value="1"/>
</dbReference>
<dbReference type="GO" id="GO:0005769">
    <property type="term" value="C:early endosome"/>
    <property type="evidence" value="ECO:0007669"/>
    <property type="project" value="TreeGrafter"/>
</dbReference>
<evidence type="ECO:0000256" key="9">
    <source>
        <dbReference type="ARBA" id="ARBA00023136"/>
    </source>
</evidence>
<dbReference type="InterPro" id="IPR001683">
    <property type="entry name" value="PX_dom"/>
</dbReference>
<evidence type="ECO:0000259" key="12">
    <source>
        <dbReference type="PROSITE" id="PS50195"/>
    </source>
</evidence>
<keyword evidence="8" id="KW-0446">Lipid-binding</keyword>
<evidence type="ECO:0000256" key="11">
    <source>
        <dbReference type="ARBA" id="ARBA00041273"/>
    </source>
</evidence>